<dbReference type="EMBL" id="JAUHHV010000004">
    <property type="protein sequence ID" value="KAK1428281.1"/>
    <property type="molecule type" value="Genomic_DNA"/>
</dbReference>
<accession>A0AAD8P149</accession>
<proteinExistence type="predicted"/>
<dbReference type="PANTHER" id="PTHR46761">
    <property type="entry name" value="RAN GTPASE-ACTIVATING PROTEIN 1"/>
    <property type="match status" value="1"/>
</dbReference>
<dbReference type="InterPro" id="IPR032675">
    <property type="entry name" value="LRR_dom_sf"/>
</dbReference>
<protein>
    <recommendedName>
        <fullName evidence="5">WPP domain-containing protein</fullName>
    </recommendedName>
</protein>
<dbReference type="Pfam" id="PF13516">
    <property type="entry name" value="LRR_6"/>
    <property type="match status" value="4"/>
</dbReference>
<dbReference type="Gene3D" id="1.10.246.200">
    <property type="entry name" value="WPP domain"/>
    <property type="match status" value="1"/>
</dbReference>
<dbReference type="InterPro" id="IPR038214">
    <property type="entry name" value="WPP_sf"/>
</dbReference>
<evidence type="ECO:0000256" key="2">
    <source>
        <dbReference type="ARBA" id="ARBA00004496"/>
    </source>
</evidence>
<evidence type="ECO:0000256" key="4">
    <source>
        <dbReference type="ARBA" id="ARBA00023242"/>
    </source>
</evidence>
<organism evidence="6 7">
    <name type="scientific">Tagetes erecta</name>
    <name type="common">African marigold</name>
    <dbReference type="NCBI Taxonomy" id="13708"/>
    <lineage>
        <taxon>Eukaryota</taxon>
        <taxon>Viridiplantae</taxon>
        <taxon>Streptophyta</taxon>
        <taxon>Embryophyta</taxon>
        <taxon>Tracheophyta</taxon>
        <taxon>Spermatophyta</taxon>
        <taxon>Magnoliopsida</taxon>
        <taxon>eudicotyledons</taxon>
        <taxon>Gunneridae</taxon>
        <taxon>Pentapetalae</taxon>
        <taxon>asterids</taxon>
        <taxon>campanulids</taxon>
        <taxon>Asterales</taxon>
        <taxon>Asteraceae</taxon>
        <taxon>Asteroideae</taxon>
        <taxon>Heliantheae alliance</taxon>
        <taxon>Tageteae</taxon>
        <taxon>Tagetes</taxon>
    </lineage>
</organism>
<feature type="domain" description="WPP" evidence="5">
    <location>
        <begin position="10"/>
        <end position="105"/>
    </location>
</feature>
<dbReference type="GO" id="GO:0005634">
    <property type="term" value="C:nucleus"/>
    <property type="evidence" value="ECO:0007669"/>
    <property type="project" value="UniProtKB-SubCell"/>
</dbReference>
<reference evidence="6" key="1">
    <citation type="journal article" date="2023" name="bioRxiv">
        <title>Improved chromosome-level genome assembly for marigold (Tagetes erecta).</title>
        <authorList>
            <person name="Jiang F."/>
            <person name="Yuan L."/>
            <person name="Wang S."/>
            <person name="Wang H."/>
            <person name="Xu D."/>
            <person name="Wang A."/>
            <person name="Fan W."/>
        </authorList>
    </citation>
    <scope>NUCLEOTIDE SEQUENCE</scope>
    <source>
        <strain evidence="6">WSJ</strain>
        <tissue evidence="6">Leaf</tissue>
    </source>
</reference>
<evidence type="ECO:0000259" key="5">
    <source>
        <dbReference type="Pfam" id="PF13943"/>
    </source>
</evidence>
<evidence type="ECO:0000256" key="1">
    <source>
        <dbReference type="ARBA" id="ARBA00004123"/>
    </source>
</evidence>
<evidence type="ECO:0000313" key="7">
    <source>
        <dbReference type="Proteomes" id="UP001229421"/>
    </source>
</evidence>
<dbReference type="GO" id="GO:0005737">
    <property type="term" value="C:cytoplasm"/>
    <property type="evidence" value="ECO:0007669"/>
    <property type="project" value="UniProtKB-SubCell"/>
</dbReference>
<dbReference type="SMART" id="SM00368">
    <property type="entry name" value="LRR_RI"/>
    <property type="match status" value="7"/>
</dbReference>
<dbReference type="AlphaFoldDB" id="A0AAD8P149"/>
<keyword evidence="3" id="KW-0963">Cytoplasm</keyword>
<dbReference type="Proteomes" id="UP001229421">
    <property type="component" value="Unassembled WGS sequence"/>
</dbReference>
<sequence length="475" mass="51394">MDSPHGPTHSIKLWPPSQTTRILLVNRMVKCFTTPSILSRKYGLLSKEEAEEEAKQIEIAGFMAATQQFEKDADNDGGSAVQVYAKESSRLMVEFMKTGPKPKENRETIPEPIKLDHVFDISKAHVAASVLSSVKDQLTEVDLSDIVSRRPEPEAVEVMKMFSLALEGCKLSCLNLSNNVLNEKGVRAFGDLLKSQGNLVELYLANAGISAEAAKAVRELIQSTDKLKTLHFHHNKTGDEGAIAISQLVKGSPNLEDFRCSSTGVGSVGGIALAEALQTCKLLKKLDLRDNMFGPKAGVALSNNVSMQANLTEIYLSYMNLEDEGIIALANAIKTSNAPLEVIEMAGNNITSKSTNALADCMVSKKQSLTKINLSENELKDEGVIAIGKALEGDYGRLSIVDLSANGIKGDGAISLSKAVVGKSGFRLLNINRNFLSDKVIEGVREIFKNFPRMLGPLDENGDDGKKEDGRDGVN</sequence>
<dbReference type="PANTHER" id="PTHR46761:SF2">
    <property type="entry name" value="RAN GTPASE-ACTIVATING PROTEIN 1"/>
    <property type="match status" value="1"/>
</dbReference>
<keyword evidence="7" id="KW-1185">Reference proteome</keyword>
<dbReference type="Pfam" id="PF13943">
    <property type="entry name" value="WPP"/>
    <property type="match status" value="1"/>
</dbReference>
<comment type="caution">
    <text evidence="6">The sequence shown here is derived from an EMBL/GenBank/DDBJ whole genome shotgun (WGS) entry which is preliminary data.</text>
</comment>
<gene>
    <name evidence="6" type="ORF">QVD17_17112</name>
</gene>
<dbReference type="SUPFAM" id="SSF52047">
    <property type="entry name" value="RNI-like"/>
    <property type="match status" value="1"/>
</dbReference>
<evidence type="ECO:0000313" key="6">
    <source>
        <dbReference type="EMBL" id="KAK1428281.1"/>
    </source>
</evidence>
<dbReference type="InterPro" id="IPR025265">
    <property type="entry name" value="WPP_dom"/>
</dbReference>
<comment type="subcellular location">
    <subcellularLocation>
        <location evidence="2">Cytoplasm</location>
    </subcellularLocation>
    <subcellularLocation>
        <location evidence="1">Nucleus</location>
    </subcellularLocation>
</comment>
<name>A0AAD8P149_TARER</name>
<evidence type="ECO:0000256" key="3">
    <source>
        <dbReference type="ARBA" id="ARBA00022490"/>
    </source>
</evidence>
<dbReference type="InterPro" id="IPR045203">
    <property type="entry name" value="RanGAP1/2"/>
</dbReference>
<dbReference type="Gene3D" id="3.80.10.10">
    <property type="entry name" value="Ribonuclease Inhibitor"/>
    <property type="match status" value="2"/>
</dbReference>
<dbReference type="GO" id="GO:0005096">
    <property type="term" value="F:GTPase activator activity"/>
    <property type="evidence" value="ECO:0007669"/>
    <property type="project" value="InterPro"/>
</dbReference>
<keyword evidence="4" id="KW-0539">Nucleus</keyword>
<dbReference type="InterPro" id="IPR001611">
    <property type="entry name" value="Leu-rich_rpt"/>
</dbReference>